<dbReference type="GO" id="GO:0005737">
    <property type="term" value="C:cytoplasm"/>
    <property type="evidence" value="ECO:0007669"/>
    <property type="project" value="TreeGrafter"/>
</dbReference>
<feature type="compositionally biased region" description="Basic and acidic residues" evidence="1">
    <location>
        <begin position="366"/>
        <end position="386"/>
    </location>
</feature>
<dbReference type="NCBIfam" id="NF041131">
    <property type="entry name" value="RicT_YaaT_fam"/>
    <property type="match status" value="1"/>
</dbReference>
<gene>
    <name evidence="3" type="ORF">H8S55_08330</name>
</gene>
<feature type="compositionally biased region" description="Basic and acidic residues" evidence="1">
    <location>
        <begin position="406"/>
        <end position="420"/>
    </location>
</feature>
<evidence type="ECO:0000256" key="1">
    <source>
        <dbReference type="SAM" id="MobiDB-lite"/>
    </source>
</evidence>
<dbReference type="PANTHER" id="PTHR43830:SF3">
    <property type="entry name" value="PROTEIN PSP1"/>
    <property type="match status" value="1"/>
</dbReference>
<comment type="caution">
    <text evidence="3">The sequence shown here is derived from an EMBL/GenBank/DDBJ whole genome shotgun (WGS) entry which is preliminary data.</text>
</comment>
<keyword evidence="4" id="KW-1185">Reference proteome</keyword>
<accession>A0A8J6IZB8</accession>
<organism evidence="3 4">
    <name type="scientific">Flintibacter faecis</name>
    <dbReference type="NCBI Taxonomy" id="2763047"/>
    <lineage>
        <taxon>Bacteria</taxon>
        <taxon>Bacillati</taxon>
        <taxon>Bacillota</taxon>
        <taxon>Clostridia</taxon>
        <taxon>Eubacteriales</taxon>
        <taxon>Flintibacter</taxon>
    </lineage>
</organism>
<feature type="domain" description="PSP1 C-terminal" evidence="2">
    <location>
        <begin position="61"/>
        <end position="146"/>
    </location>
</feature>
<dbReference type="RefSeq" id="WP_186878601.1">
    <property type="nucleotide sequence ID" value="NZ_JACOPN010000005.1"/>
</dbReference>
<feature type="compositionally biased region" description="Basic residues" evidence="1">
    <location>
        <begin position="337"/>
        <end position="347"/>
    </location>
</feature>
<evidence type="ECO:0000313" key="4">
    <source>
        <dbReference type="Proteomes" id="UP000602260"/>
    </source>
</evidence>
<dbReference type="Pfam" id="PF04468">
    <property type="entry name" value="PSP1"/>
    <property type="match status" value="1"/>
</dbReference>
<dbReference type="InterPro" id="IPR047767">
    <property type="entry name" value="PSP1-like"/>
</dbReference>
<feature type="region of interest" description="Disordered" evidence="1">
    <location>
        <begin position="311"/>
        <end position="448"/>
    </location>
</feature>
<evidence type="ECO:0000313" key="3">
    <source>
        <dbReference type="EMBL" id="MBC5717323.1"/>
    </source>
</evidence>
<dbReference type="AlphaFoldDB" id="A0A8J6IZB8"/>
<evidence type="ECO:0000259" key="2">
    <source>
        <dbReference type="PROSITE" id="PS51411"/>
    </source>
</evidence>
<dbReference type="PROSITE" id="PS51411">
    <property type="entry name" value="PSP1_C"/>
    <property type="match status" value="1"/>
</dbReference>
<feature type="compositionally biased region" description="Gly residues" evidence="1">
    <location>
        <begin position="433"/>
        <end position="448"/>
    </location>
</feature>
<sequence>MVEIISVRFKEGGKQYYFNPDGQQFQVGDGVIVDTTRGTEYGLCTHGNSMIDEIELMAPLRPVVRKATQEDKLTLERNKEKEKKAFAICQEKIAQHGLDMKLVEAEYSFEGNKVLFFFTSDGRVDFRALVKDLAGTIHARIELRQIGVRDEARMLGGLGICGRPFCCAQFLDEFQPVSIKMAKTQNLSLNPTKISGACGRLMCCLKYEQDAYEDLVKHAPKQESFVETPDGAGTVSSVNLLRQTVQVRLDSAPESPKCYHNCELCVIRSGKGKRPDDYVQPPLEELAKLRRSAEEDQAKKEVDALTVALENAFPGRPAKELRQPEPAPDQGEERPAKPRRSRPRRPRPQGEDQAQSQDKNQGQPRQDQRPPRQEPSGEGKKPEFRRRPPRRPQEGSGEPRQQPFQQERRENQPGPDREGGANRPRRRRRRPGRGNGPAGAPGGKPGEE</sequence>
<reference evidence="3" key="1">
    <citation type="submission" date="2020-08" db="EMBL/GenBank/DDBJ databases">
        <title>Genome public.</title>
        <authorList>
            <person name="Liu C."/>
            <person name="Sun Q."/>
        </authorList>
    </citation>
    <scope>NUCLEOTIDE SEQUENCE</scope>
    <source>
        <strain evidence="3">BX5</strain>
    </source>
</reference>
<feature type="compositionally biased region" description="Basic residues" evidence="1">
    <location>
        <begin position="423"/>
        <end position="432"/>
    </location>
</feature>
<protein>
    <submittedName>
        <fullName evidence="3">Stage 0 sporulation family protein</fullName>
    </submittedName>
</protein>
<dbReference type="PANTHER" id="PTHR43830">
    <property type="entry name" value="PROTEIN PSP1"/>
    <property type="match status" value="1"/>
</dbReference>
<dbReference type="Proteomes" id="UP000602260">
    <property type="component" value="Unassembled WGS sequence"/>
</dbReference>
<dbReference type="EMBL" id="JACOPN010000005">
    <property type="protein sequence ID" value="MBC5717323.1"/>
    <property type="molecule type" value="Genomic_DNA"/>
</dbReference>
<name>A0A8J6IZB8_9FIRM</name>
<dbReference type="InterPro" id="IPR007557">
    <property type="entry name" value="PSP1_C"/>
</dbReference>
<proteinExistence type="predicted"/>